<dbReference type="Gene3D" id="3.30.420.10">
    <property type="entry name" value="Ribonuclease H-like superfamily/Ribonuclease H"/>
    <property type="match status" value="1"/>
</dbReference>
<evidence type="ECO:0000256" key="2">
    <source>
        <dbReference type="SAM" id="MobiDB-lite"/>
    </source>
</evidence>
<dbReference type="SUPFAM" id="SSF53098">
    <property type="entry name" value="Ribonuclease H-like"/>
    <property type="match status" value="1"/>
</dbReference>
<dbReference type="Pfam" id="PF00665">
    <property type="entry name" value="rve"/>
    <property type="match status" value="1"/>
</dbReference>
<feature type="compositionally biased region" description="Basic and acidic residues" evidence="2">
    <location>
        <begin position="1319"/>
        <end position="1349"/>
    </location>
</feature>
<protein>
    <submittedName>
        <fullName evidence="5">Integrase catalytic domain-containing protein</fullName>
    </submittedName>
</protein>
<feature type="region of interest" description="Disordered" evidence="2">
    <location>
        <begin position="1234"/>
        <end position="1258"/>
    </location>
</feature>
<organism evidence="4 5">
    <name type="scientific">Meloidogyne hapla</name>
    <name type="common">Root-knot nematode worm</name>
    <dbReference type="NCBI Taxonomy" id="6305"/>
    <lineage>
        <taxon>Eukaryota</taxon>
        <taxon>Metazoa</taxon>
        <taxon>Ecdysozoa</taxon>
        <taxon>Nematoda</taxon>
        <taxon>Chromadorea</taxon>
        <taxon>Rhabditida</taxon>
        <taxon>Tylenchina</taxon>
        <taxon>Tylenchomorpha</taxon>
        <taxon>Tylenchoidea</taxon>
        <taxon>Meloidogynidae</taxon>
        <taxon>Meloidogyninae</taxon>
        <taxon>Meloidogyne</taxon>
    </lineage>
</organism>
<feature type="compositionally biased region" description="Basic and acidic residues" evidence="2">
    <location>
        <begin position="1024"/>
        <end position="1039"/>
    </location>
</feature>
<feature type="coiled-coil region" evidence="1">
    <location>
        <begin position="455"/>
        <end position="486"/>
    </location>
</feature>
<evidence type="ECO:0000313" key="4">
    <source>
        <dbReference type="Proteomes" id="UP000095281"/>
    </source>
</evidence>
<dbReference type="WBParaSite" id="MhA1_Contig2549.frz3.fgene1">
    <property type="protein sequence ID" value="MhA1_Contig2549.frz3.fgene1"/>
    <property type="gene ID" value="MhA1_Contig2549.frz3.fgene1"/>
</dbReference>
<feature type="compositionally biased region" description="Pro residues" evidence="2">
    <location>
        <begin position="1246"/>
        <end position="1258"/>
    </location>
</feature>
<feature type="coiled-coil region" evidence="1">
    <location>
        <begin position="1162"/>
        <end position="1191"/>
    </location>
</feature>
<evidence type="ECO:0000313" key="5">
    <source>
        <dbReference type="WBParaSite" id="MhA1_Contig2549.frz3.fgene1"/>
    </source>
</evidence>
<reference evidence="5" key="1">
    <citation type="submission" date="2016-11" db="UniProtKB">
        <authorList>
            <consortium name="WormBaseParasite"/>
        </authorList>
    </citation>
    <scope>IDENTIFICATION</scope>
</reference>
<feature type="region of interest" description="Disordered" evidence="2">
    <location>
        <begin position="995"/>
        <end position="1055"/>
    </location>
</feature>
<dbReference type="Proteomes" id="UP000095281">
    <property type="component" value="Unplaced"/>
</dbReference>
<dbReference type="PANTHER" id="PTHR46585:SF1">
    <property type="entry name" value="CHROMO DOMAIN-CONTAINING PROTEIN"/>
    <property type="match status" value="1"/>
</dbReference>
<feature type="region of interest" description="Disordered" evidence="2">
    <location>
        <begin position="1313"/>
        <end position="1349"/>
    </location>
</feature>
<keyword evidence="1" id="KW-0175">Coiled coil</keyword>
<proteinExistence type="predicted"/>
<evidence type="ECO:0000256" key="1">
    <source>
        <dbReference type="SAM" id="Coils"/>
    </source>
</evidence>
<accession>A0A1I8BIE1</accession>
<feature type="compositionally biased region" description="Polar residues" evidence="2">
    <location>
        <begin position="812"/>
        <end position="825"/>
    </location>
</feature>
<feature type="compositionally biased region" description="Polar residues" evidence="2">
    <location>
        <begin position="660"/>
        <end position="670"/>
    </location>
</feature>
<dbReference type="GO" id="GO:0003676">
    <property type="term" value="F:nucleic acid binding"/>
    <property type="evidence" value="ECO:0007669"/>
    <property type="project" value="InterPro"/>
</dbReference>
<sequence length="2081" mass="236835">MGKALDAFLEKIYYSLNSPASYAGINRVYEEARRKYPKITFQDVYDFLHKQRVYTMHRPAKKKFPRLVTRPSGLHTDWQADLAIFDQLSKYNDGYKYLLVCIDVLSRKIFAMPAKSKRSEDMIEAFENIFELSEGILPHKLYTDRGLEFEAKKMKEYFHSRDIDKRVVYSPDVHASMAERANRTIKERLYRYFSEQNTLRWKEAIQKIVFGLNSSVNRITGVTPNSVTFKNSRELFDRLYKGDENPQKVSSILQPGQIVRITKEKGKFEKGYLPNYTDELFRVYIVNDTRNPITYKLKDLEGNIIEGVFYREELVPTQEDTTHRIAEILKTRTTRAGIKQHFVRWVGYKDSHNNRKMDSFYVVLPSNTGNVEGNTTSKFTVRMPDTLELDSSWTVALSNIIYPFSFSLLGDSDEQESITVFRRYGNELRSIHIEIPDLSFASEDALEEALNAVLLDTWKKELERERLEEEQKREEKENEKRRQELLAVGMVWERKRRAVLSIREQFEKHGYFDLNTDELSAFIELYNENNAAVGPEVMHLGRELAEVSGKNIRVTPPAYQKELYKEIIDKFIISQRNQLSFSEQLNKNRILLPPISPAPVAVDGIERVRFSPHFEHKEKLKQAIEEFTNLMPVEKEKAIPAVTQQEKTPENKIESPPQPETNLEQQSTVQQESLPVIEDTPSEFFFSSEGATQQLKKDGYADMPKDLAYKFIKYLNKNIKGAKLPDVSLVKANNTETVRLKPQSDQNDLIINAIKTFMSPPPEVEPSSPLSDPTPIKQPDVPKSPTLEENLPTVTQQEKTPENKIESPPQPETNLEQQSTVQQESLPVIEDTPSEFIFSSEGATQQLKKDGYADMPKDLAYKFIKYLNKNIKGAKLPDVSLVKANNTETVRLKPQSDQNDLIINAIKTFMSPPPEVEPSSPLSDPTPIKQPDVPKSPTSEENVPKEIEKDSTEKNDDSKEDLTDKKIVEDKSLEDNAAQSHVYIKIEKLFPPDEKIVPGDIETQPSETHLSPPITEAPPNTEITPEKQNESPTHDRTPLDGKITPLSHIETSDNKPILTDDQKTLLEMAVRAATRSWKNCVDLANQTQIQMELGEEYWQKARFKYALKDRVITLKKTGETIHLRKTPEHILEWVKAQLILLTNRKVLIEEWTRECLESGRRASEAQLEAKAAESRRDVTEARKAADRAKAAERKVNLSAGQVEEAVAGQKNLAEEIINTVDEELLKQDAISKPETLSLSSDGEEPWTPPLEEPVNIPPPTANLTIVEDENKVEEHEIIHSDEDLSALPELPRPEKLIGEPPEQPSFWKSFFGLGGDSSDVPKEKEDLPDLPRPDKLISESPKEEPQKEQLKIRVDDSDPKKMHYAQYAYPPEYQKMLLHFSKLELADSKYQWVSIHYSKLHKRFYVFLQGNVQYIKLSRQLSYTLGFNSETVHSGQVAKYMPDISGGVRQFLVYAPRLVENSIIGNVTAPLLRVVNVGGTPGESVSEVYMTEHHHRLLGKRHPDITIEIRTLAGKLKMTHIPVDLDKIDWDPFLASQDGGARTDMPEGSRYFQGTRYQRGFGLFGTVGRFLMPIVKNLATSAGQEAVNAGKNILEDVSQGRSVSEALKQHGSEGLQKVGKKLQQCGKDSSEGVDNRLTFFSIPSTNVGIQRSAYKELLPLNALNQSAGPFIFRYFGDSLYLDLSKTYLSLVLSLERKDATSGDWVPITDGSKADLKGDAFTGVAQYLGLTWIRRLTLSINGVQCYDSGIHYAYRCILLHELGADREVSKGLYEAALYYKDAVEKDDFEGSGFKSRSSRFAKGQLCRMFSHLDYDMARQNQLLIPHSDVIWTIYRNSDEFLIHTPKYRKAAGEALVDNSLTYRLRLHDMRIFVKQVDLSMSLNNAIARHLEQTPAKYAYRKIDIRSVFLGKGRQEITHAAFTSTCPRRLIICFVSSPAFTGNNALSPFTFENANVRSISAEFGGFQFPAVSYDLDFSNNNFVRAYVDMYVGMDLDNWPNSDQRTLGISMKEFSKSSCFFIIPMTSTLEDTNGLELIRQGTTTVRCLFDQPIKEEGYEMIIMGEFDSILSINADRVLSTDGSV</sequence>
<dbReference type="PROSITE" id="PS50994">
    <property type="entry name" value="INTEGRASE"/>
    <property type="match status" value="1"/>
</dbReference>
<dbReference type="GO" id="GO:0015074">
    <property type="term" value="P:DNA integration"/>
    <property type="evidence" value="ECO:0007669"/>
    <property type="project" value="InterPro"/>
</dbReference>
<feature type="compositionally biased region" description="Basic and acidic residues" evidence="2">
    <location>
        <begin position="942"/>
        <end position="967"/>
    </location>
</feature>
<feature type="region of interest" description="Disordered" evidence="2">
    <location>
        <begin position="910"/>
        <end position="967"/>
    </location>
</feature>
<dbReference type="InterPro" id="IPR001584">
    <property type="entry name" value="Integrase_cat-core"/>
</dbReference>
<evidence type="ECO:0000259" key="3">
    <source>
        <dbReference type="PROSITE" id="PS50994"/>
    </source>
</evidence>
<feature type="region of interest" description="Disordered" evidence="2">
    <location>
        <begin position="640"/>
        <end position="670"/>
    </location>
</feature>
<keyword evidence="4" id="KW-1185">Reference proteome</keyword>
<dbReference type="InterPro" id="IPR012337">
    <property type="entry name" value="RNaseH-like_sf"/>
</dbReference>
<dbReference type="InterPro" id="IPR036397">
    <property type="entry name" value="RNaseH_sf"/>
</dbReference>
<feature type="region of interest" description="Disordered" evidence="2">
    <location>
        <begin position="758"/>
        <end position="825"/>
    </location>
</feature>
<name>A0A1I8BIE1_MELHA</name>
<feature type="domain" description="Integrase catalytic" evidence="3">
    <location>
        <begin position="67"/>
        <end position="232"/>
    </location>
</feature>
<dbReference type="PANTHER" id="PTHR46585">
    <property type="entry name" value="INTEGRASE CORE DOMAIN CONTAINING PROTEIN"/>
    <property type="match status" value="1"/>
</dbReference>